<evidence type="ECO:0000256" key="5">
    <source>
        <dbReference type="RuleBase" id="RU000397"/>
    </source>
</evidence>
<evidence type="ECO:0000256" key="3">
    <source>
        <dbReference type="ARBA" id="ARBA00023002"/>
    </source>
</evidence>
<feature type="non-terminal residue" evidence="8">
    <location>
        <position position="469"/>
    </location>
</feature>
<name>A0A0S3ITX8_9EUGL</name>
<comment type="catalytic activity">
    <reaction evidence="6">
        <text>D-glyceraldehyde 3-phosphate + phosphate + NAD(+) = (2R)-3-phospho-glyceroyl phosphate + NADH + H(+)</text>
        <dbReference type="Rhea" id="RHEA:10300"/>
        <dbReference type="ChEBI" id="CHEBI:15378"/>
        <dbReference type="ChEBI" id="CHEBI:43474"/>
        <dbReference type="ChEBI" id="CHEBI:57540"/>
        <dbReference type="ChEBI" id="CHEBI:57604"/>
        <dbReference type="ChEBI" id="CHEBI:57945"/>
        <dbReference type="ChEBI" id="CHEBI:59776"/>
        <dbReference type="EC" id="1.2.1.12"/>
    </reaction>
</comment>
<reference evidence="8" key="1">
    <citation type="journal article" date="2015" name="J. Eukaryot. Microbiol.">
        <title>Evolutionary History of the Enzymes Involved in the Calvin-Benson Cycle in Euglenids.</title>
        <authorList>
            <person name="Markunas C.M."/>
            <person name="Triemer R.E."/>
        </authorList>
    </citation>
    <scope>NUCLEOTIDE SEQUENCE</scope>
</reference>
<dbReference type="Gene3D" id="3.40.50.720">
    <property type="entry name" value="NAD(P)-binding Rossmann-like Domain"/>
    <property type="match status" value="1"/>
</dbReference>
<keyword evidence="6" id="KW-0324">Glycolysis</keyword>
<dbReference type="GO" id="GO:0004365">
    <property type="term" value="F:glyceraldehyde-3-phosphate dehydrogenase (NAD+) (phosphorylating) activity"/>
    <property type="evidence" value="ECO:0007669"/>
    <property type="project" value="UniProtKB-UniRule"/>
</dbReference>
<comment type="similarity">
    <text evidence="2 5">Belongs to the glyceraldehyde-3-phosphate dehydrogenase family.</text>
</comment>
<dbReference type="PROSITE" id="PS00071">
    <property type="entry name" value="GAPDH"/>
    <property type="match status" value="1"/>
</dbReference>
<dbReference type="GO" id="GO:0006096">
    <property type="term" value="P:glycolytic process"/>
    <property type="evidence" value="ECO:0007669"/>
    <property type="project" value="UniProtKB-UniPathway"/>
</dbReference>
<dbReference type="UniPathway" id="UPA00109">
    <property type="reaction ID" value="UER00184"/>
</dbReference>
<sequence length="469" mass="49584">MVLGSSLNANTQMHVQPAVRAVTQVQPAVSLRGPAFRAAVEDQMYAEQIQASSEFPDYQLAPVAAPSALNSGLAAMLLAPVAAAAAFFAFKKGQADQQAANYRVAADPLEVQTYGSELVFAMNATTSTKYTGKSSIKAAISGFGRIGRNVLRCWHGRNPKPFDIVAINAGSMTPEQAAHLLKYDSVLGTFNADVQFGDDWISVDGKKMKVISTRDPAKAPWKEMGVEIVIEGTGAFNDLAGSSKHLEAGAKKVVITAPGKNCPTYVCGVNEEKYNPETEHVVSNASCTTNGMAGVCKVLDESFGVQYGTMTTTHSYTGDQMILDGRHSDLRRARAGAVNIVPTSTGAAKAVALVLPSLKGKLNGIALRVPTPNVSIVDLVVKTANKTSKEAVNAALKAAADGPLNGVLAYTELPLVSSDFKGTDVSATVDGQLSMVMGEDMVKVVMWYDNEWGYSQRVIDLTAVVAGKM</sequence>
<dbReference type="PRINTS" id="PR00078">
    <property type="entry name" value="G3PDHDRGNASE"/>
</dbReference>
<evidence type="ECO:0000256" key="2">
    <source>
        <dbReference type="ARBA" id="ARBA00007406"/>
    </source>
</evidence>
<dbReference type="InterPro" id="IPR020830">
    <property type="entry name" value="GlycerAld_3-P_DH_AS"/>
</dbReference>
<dbReference type="GO" id="GO:0006006">
    <property type="term" value="P:glucose metabolic process"/>
    <property type="evidence" value="ECO:0007669"/>
    <property type="project" value="InterPro"/>
</dbReference>
<dbReference type="PANTHER" id="PTHR43148">
    <property type="entry name" value="GLYCERALDEHYDE-3-PHOSPHATE DEHYDROGENASE 2"/>
    <property type="match status" value="1"/>
</dbReference>
<dbReference type="SUPFAM" id="SSF51735">
    <property type="entry name" value="NAD(P)-binding Rossmann-fold domains"/>
    <property type="match status" value="1"/>
</dbReference>
<keyword evidence="3 6" id="KW-0560">Oxidoreductase</keyword>
<dbReference type="InterPro" id="IPR020828">
    <property type="entry name" value="GlycerAld_3-P_DH_NAD(P)-bd"/>
</dbReference>
<dbReference type="Pfam" id="PF00044">
    <property type="entry name" value="Gp_dh_N"/>
    <property type="match status" value="1"/>
</dbReference>
<accession>A0A0S3ITX8</accession>
<dbReference type="InterPro" id="IPR036291">
    <property type="entry name" value="NAD(P)-bd_dom_sf"/>
</dbReference>
<dbReference type="Pfam" id="PF02800">
    <property type="entry name" value="Gp_dh_C"/>
    <property type="match status" value="1"/>
</dbReference>
<dbReference type="SUPFAM" id="SSF55347">
    <property type="entry name" value="Glyceraldehyde-3-phosphate dehydrogenase-like, C-terminal domain"/>
    <property type="match status" value="1"/>
</dbReference>
<dbReference type="InterPro" id="IPR020831">
    <property type="entry name" value="GlycerAld/Erythrose_P_DH"/>
</dbReference>
<dbReference type="GO" id="GO:0050661">
    <property type="term" value="F:NADP binding"/>
    <property type="evidence" value="ECO:0007669"/>
    <property type="project" value="InterPro"/>
</dbReference>
<dbReference type="GO" id="GO:0047100">
    <property type="term" value="F:glyceraldehyde-3-phosphate dehydrogenase (NADP+) (phosphorylating) activity"/>
    <property type="evidence" value="ECO:0007669"/>
    <property type="project" value="UniProtKB-EC"/>
</dbReference>
<comment type="pathway">
    <text evidence="1">Carbohydrate biosynthesis; Calvin cycle.</text>
</comment>
<dbReference type="InterPro" id="IPR006424">
    <property type="entry name" value="Glyceraldehyde-3-P_DH_1"/>
</dbReference>
<dbReference type="FunFam" id="3.30.360.10:FF:000002">
    <property type="entry name" value="Glyceraldehyde-3-phosphate dehydrogenase"/>
    <property type="match status" value="1"/>
</dbReference>
<dbReference type="NCBIfam" id="TIGR01534">
    <property type="entry name" value="GAPDH-I"/>
    <property type="match status" value="1"/>
</dbReference>
<feature type="domain" description="Glyceraldehyde 3-phosphate dehydrogenase NAD(P) binding" evidence="7">
    <location>
        <begin position="136"/>
        <end position="287"/>
    </location>
</feature>
<dbReference type="SMART" id="SM00846">
    <property type="entry name" value="Gp_dh_N"/>
    <property type="match status" value="1"/>
</dbReference>
<protein>
    <recommendedName>
        <fullName evidence="6">Glyceraldehyde-3-phosphate dehydrogenase</fullName>
        <ecNumber evidence="6">1.2.1.12</ecNumber>
    </recommendedName>
</protein>
<keyword evidence="6" id="KW-0520">NAD</keyword>
<dbReference type="FunFam" id="3.40.50.720:FF:000001">
    <property type="entry name" value="Glyceraldehyde-3-phosphate dehydrogenase"/>
    <property type="match status" value="1"/>
</dbReference>
<evidence type="ECO:0000256" key="6">
    <source>
        <dbReference type="RuleBase" id="RU361160"/>
    </source>
</evidence>
<evidence type="ECO:0000256" key="1">
    <source>
        <dbReference type="ARBA" id="ARBA00005215"/>
    </source>
</evidence>
<dbReference type="EMBL" id="KT588875">
    <property type="protein sequence ID" value="ALR69475.1"/>
    <property type="molecule type" value="mRNA"/>
</dbReference>
<evidence type="ECO:0000256" key="4">
    <source>
        <dbReference type="ARBA" id="ARBA00052787"/>
    </source>
</evidence>
<dbReference type="GO" id="GO:0051287">
    <property type="term" value="F:NAD binding"/>
    <property type="evidence" value="ECO:0007669"/>
    <property type="project" value="UniProtKB-UniRule"/>
</dbReference>
<proteinExistence type="evidence at transcript level"/>
<comment type="subunit">
    <text evidence="6">Homotetramer.</text>
</comment>
<feature type="non-terminal residue" evidence="8">
    <location>
        <position position="1"/>
    </location>
</feature>
<evidence type="ECO:0000259" key="7">
    <source>
        <dbReference type="SMART" id="SM00846"/>
    </source>
</evidence>
<dbReference type="AlphaFoldDB" id="A0A0S3ITX8"/>
<dbReference type="InterPro" id="IPR020829">
    <property type="entry name" value="GlycerAld_3-P_DH_cat"/>
</dbReference>
<comment type="pathway">
    <text evidence="6">Carbohydrate degradation; glycolysis; pyruvate from D-glyceraldehyde 3-phosphate: step 1/5.</text>
</comment>
<comment type="catalytic activity">
    <reaction evidence="4">
        <text>D-glyceraldehyde 3-phosphate + phosphate + NADP(+) = (2R)-3-phospho-glyceroyl phosphate + NADPH + H(+)</text>
        <dbReference type="Rhea" id="RHEA:10296"/>
        <dbReference type="ChEBI" id="CHEBI:15378"/>
        <dbReference type="ChEBI" id="CHEBI:43474"/>
        <dbReference type="ChEBI" id="CHEBI:57604"/>
        <dbReference type="ChEBI" id="CHEBI:57783"/>
        <dbReference type="ChEBI" id="CHEBI:58349"/>
        <dbReference type="ChEBI" id="CHEBI:59776"/>
        <dbReference type="EC" id="1.2.1.13"/>
    </reaction>
</comment>
<organism evidence="8">
    <name type="scientific">Euglenaformis proxima</name>
    <dbReference type="NCBI Taxonomy" id="299110"/>
    <lineage>
        <taxon>Eukaryota</taxon>
        <taxon>Discoba</taxon>
        <taxon>Euglenozoa</taxon>
        <taxon>Euglenida</taxon>
        <taxon>Spirocuta</taxon>
        <taxon>Euglenophyceae</taxon>
        <taxon>Euglenales</taxon>
        <taxon>Euglenaceae</taxon>
        <taxon>Euglenaformis</taxon>
    </lineage>
</organism>
<dbReference type="CDD" id="cd18126">
    <property type="entry name" value="GAPDH_I_C"/>
    <property type="match status" value="1"/>
</dbReference>
<dbReference type="CDD" id="cd05214">
    <property type="entry name" value="GAPDH_I_N"/>
    <property type="match status" value="1"/>
</dbReference>
<dbReference type="Gene3D" id="3.30.360.10">
    <property type="entry name" value="Dihydrodipicolinate Reductase, domain 2"/>
    <property type="match status" value="1"/>
</dbReference>
<dbReference type="EC" id="1.2.1.12" evidence="6"/>
<evidence type="ECO:0000313" key="8">
    <source>
        <dbReference type="EMBL" id="ALR69475.1"/>
    </source>
</evidence>